<dbReference type="GO" id="GO:0007411">
    <property type="term" value="P:axon guidance"/>
    <property type="evidence" value="ECO:0000318"/>
    <property type="project" value="GO_Central"/>
</dbReference>
<feature type="domain" description="Ig-like" evidence="6">
    <location>
        <begin position="31"/>
        <end position="123"/>
    </location>
</feature>
<dbReference type="GO" id="GO:0001764">
    <property type="term" value="P:neuron migration"/>
    <property type="evidence" value="ECO:0000318"/>
    <property type="project" value="GO_Central"/>
</dbReference>
<feature type="compositionally biased region" description="Basic and acidic residues" evidence="3">
    <location>
        <begin position="878"/>
        <end position="894"/>
    </location>
</feature>
<feature type="region of interest" description="Disordered" evidence="3">
    <location>
        <begin position="837"/>
        <end position="894"/>
    </location>
</feature>
<dbReference type="Gene3D" id="2.60.40.10">
    <property type="entry name" value="Immunoglobulins"/>
    <property type="match status" value="7"/>
</dbReference>
<dbReference type="InterPro" id="IPR036116">
    <property type="entry name" value="FN3_sf"/>
</dbReference>
<dbReference type="InterPro" id="IPR007110">
    <property type="entry name" value="Ig-like_dom"/>
</dbReference>
<accession>D7EIA2</accession>
<evidence type="ECO:0000256" key="1">
    <source>
        <dbReference type="ARBA" id="ARBA00022737"/>
    </source>
</evidence>
<keyword evidence="4" id="KW-0472">Membrane</keyword>
<evidence type="ECO:0000256" key="3">
    <source>
        <dbReference type="SAM" id="MobiDB-lite"/>
    </source>
</evidence>
<dbReference type="Pfam" id="PF07679">
    <property type="entry name" value="I-set"/>
    <property type="match status" value="2"/>
</dbReference>
<dbReference type="Pfam" id="PF00041">
    <property type="entry name" value="fn3"/>
    <property type="match status" value="4"/>
</dbReference>
<proteinExistence type="predicted"/>
<dbReference type="InParanoid" id="D7EIA2"/>
<dbReference type="PANTHER" id="PTHR44170:SF54">
    <property type="entry name" value="FI24025P1"/>
    <property type="match status" value="1"/>
</dbReference>
<dbReference type="InterPro" id="IPR003599">
    <property type="entry name" value="Ig_sub"/>
</dbReference>
<dbReference type="SMART" id="SM00060">
    <property type="entry name" value="FN3"/>
    <property type="match status" value="4"/>
</dbReference>
<keyword evidence="4" id="KW-0812">Transmembrane</keyword>
<dbReference type="PANTHER" id="PTHR44170">
    <property type="entry name" value="PROTEIN SIDEKICK"/>
    <property type="match status" value="1"/>
</dbReference>
<feature type="compositionally biased region" description="Polar residues" evidence="3">
    <location>
        <begin position="868"/>
        <end position="877"/>
    </location>
</feature>
<keyword evidence="1" id="KW-0677">Repeat</keyword>
<dbReference type="Proteomes" id="UP000007266">
    <property type="component" value="Unassembled WGS sequence"/>
</dbReference>
<dbReference type="eggNOG" id="KOG4221">
    <property type="taxonomic scope" value="Eukaryota"/>
</dbReference>
<name>D7EIA2_TRICA</name>
<keyword evidence="5" id="KW-0732">Signal</keyword>
<keyword evidence="4" id="KW-1133">Transmembrane helix</keyword>
<keyword evidence="9" id="KW-1185">Reference proteome</keyword>
<dbReference type="InterPro" id="IPR003598">
    <property type="entry name" value="Ig_sub2"/>
</dbReference>
<keyword evidence="2" id="KW-1015">Disulfide bond</keyword>
<feature type="region of interest" description="Disordered" evidence="3">
    <location>
        <begin position="777"/>
        <end position="813"/>
    </location>
</feature>
<evidence type="ECO:0000256" key="4">
    <source>
        <dbReference type="SAM" id="Phobius"/>
    </source>
</evidence>
<feature type="domain" description="Fibronectin type-III" evidence="7">
    <location>
        <begin position="368"/>
        <end position="459"/>
    </location>
</feature>
<dbReference type="SUPFAM" id="SSF48726">
    <property type="entry name" value="Immunoglobulin"/>
    <property type="match status" value="2"/>
</dbReference>
<dbReference type="InterPro" id="IPR013098">
    <property type="entry name" value="Ig_I-set"/>
</dbReference>
<dbReference type="HOGENOM" id="CLU_311773_0_0_1"/>
<dbReference type="SUPFAM" id="SSF49265">
    <property type="entry name" value="Fibronectin type III"/>
    <property type="match status" value="2"/>
</dbReference>
<dbReference type="SMART" id="SM00408">
    <property type="entry name" value="IGc2"/>
    <property type="match status" value="2"/>
</dbReference>
<protein>
    <submittedName>
        <fullName evidence="8">Down syndrome cell adhesion molecule-like protein Dscam2</fullName>
    </submittedName>
</protein>
<feature type="transmembrane region" description="Helical" evidence="4">
    <location>
        <begin position="698"/>
        <end position="722"/>
    </location>
</feature>
<feature type="chain" id="PRO_5007310926" evidence="5">
    <location>
        <begin position="22"/>
        <end position="894"/>
    </location>
</feature>
<dbReference type="InterPro" id="IPR003961">
    <property type="entry name" value="FN3_dom"/>
</dbReference>
<feature type="domain" description="Fibronectin type-III" evidence="7">
    <location>
        <begin position="570"/>
        <end position="682"/>
    </location>
</feature>
<dbReference type="AlphaFoldDB" id="D7EIA2"/>
<dbReference type="OMA" id="QVENTHF"/>
<dbReference type="PROSITE" id="PS50835">
    <property type="entry name" value="IG_LIKE"/>
    <property type="match status" value="2"/>
</dbReference>
<dbReference type="InterPro" id="IPR013783">
    <property type="entry name" value="Ig-like_fold"/>
</dbReference>
<dbReference type="EMBL" id="KQ972797">
    <property type="protein sequence ID" value="EFA11747.2"/>
    <property type="molecule type" value="Genomic_DNA"/>
</dbReference>
<reference evidence="8 9" key="1">
    <citation type="journal article" date="2008" name="Nature">
        <title>The genome of the model beetle and pest Tribolium castaneum.</title>
        <authorList>
            <consortium name="Tribolium Genome Sequencing Consortium"/>
            <person name="Richards S."/>
            <person name="Gibbs R.A."/>
            <person name="Weinstock G.M."/>
            <person name="Brown S.J."/>
            <person name="Denell R."/>
            <person name="Beeman R.W."/>
            <person name="Gibbs R."/>
            <person name="Beeman R.W."/>
            <person name="Brown S.J."/>
            <person name="Bucher G."/>
            <person name="Friedrich M."/>
            <person name="Grimmelikhuijzen C.J."/>
            <person name="Klingler M."/>
            <person name="Lorenzen M."/>
            <person name="Richards S."/>
            <person name="Roth S."/>
            <person name="Schroder R."/>
            <person name="Tautz D."/>
            <person name="Zdobnov E.M."/>
            <person name="Muzny D."/>
            <person name="Gibbs R.A."/>
            <person name="Weinstock G.M."/>
            <person name="Attaway T."/>
            <person name="Bell S."/>
            <person name="Buhay C.J."/>
            <person name="Chandrabose M.N."/>
            <person name="Chavez D."/>
            <person name="Clerk-Blankenburg K.P."/>
            <person name="Cree A."/>
            <person name="Dao M."/>
            <person name="Davis C."/>
            <person name="Chacko J."/>
            <person name="Dinh H."/>
            <person name="Dugan-Rocha S."/>
            <person name="Fowler G."/>
            <person name="Garner T.T."/>
            <person name="Garnes J."/>
            <person name="Gnirke A."/>
            <person name="Hawes A."/>
            <person name="Hernandez J."/>
            <person name="Hines S."/>
            <person name="Holder M."/>
            <person name="Hume J."/>
            <person name="Jhangiani S.N."/>
            <person name="Joshi V."/>
            <person name="Khan Z.M."/>
            <person name="Jackson L."/>
            <person name="Kovar C."/>
            <person name="Kowis A."/>
            <person name="Lee S."/>
            <person name="Lewis L.R."/>
            <person name="Margolis J."/>
            <person name="Morgan M."/>
            <person name="Nazareth L.V."/>
            <person name="Nguyen N."/>
            <person name="Okwuonu G."/>
            <person name="Parker D."/>
            <person name="Richards S."/>
            <person name="Ruiz S.J."/>
            <person name="Santibanez J."/>
            <person name="Savard J."/>
            <person name="Scherer S.E."/>
            <person name="Schneider B."/>
            <person name="Sodergren E."/>
            <person name="Tautz D."/>
            <person name="Vattahil S."/>
            <person name="Villasana D."/>
            <person name="White C.S."/>
            <person name="Wright R."/>
            <person name="Park Y."/>
            <person name="Beeman R.W."/>
            <person name="Lord J."/>
            <person name="Oppert B."/>
            <person name="Lorenzen M."/>
            <person name="Brown S."/>
            <person name="Wang L."/>
            <person name="Savard J."/>
            <person name="Tautz D."/>
            <person name="Richards S."/>
            <person name="Weinstock G."/>
            <person name="Gibbs R.A."/>
            <person name="Liu Y."/>
            <person name="Worley K."/>
            <person name="Weinstock G."/>
            <person name="Elsik C.G."/>
            <person name="Reese J.T."/>
            <person name="Elhaik E."/>
            <person name="Landan G."/>
            <person name="Graur D."/>
            <person name="Arensburger P."/>
            <person name="Atkinson P."/>
            <person name="Beeman R.W."/>
            <person name="Beidler J."/>
            <person name="Brown S.J."/>
            <person name="Demuth J.P."/>
            <person name="Drury D.W."/>
            <person name="Du Y.Z."/>
            <person name="Fujiwara H."/>
            <person name="Lorenzen M."/>
            <person name="Maselli V."/>
            <person name="Osanai M."/>
            <person name="Park Y."/>
            <person name="Robertson H.M."/>
            <person name="Tu Z."/>
            <person name="Wang J.J."/>
            <person name="Wang S."/>
            <person name="Richards S."/>
            <person name="Song H."/>
            <person name="Zhang L."/>
            <person name="Sodergren E."/>
            <person name="Werner D."/>
            <person name="Stanke M."/>
            <person name="Morgenstern B."/>
            <person name="Solovyev V."/>
            <person name="Kosarev P."/>
            <person name="Brown G."/>
            <person name="Chen H.C."/>
            <person name="Ermolaeva O."/>
            <person name="Hlavina W."/>
            <person name="Kapustin Y."/>
            <person name="Kiryutin B."/>
            <person name="Kitts P."/>
            <person name="Maglott D."/>
            <person name="Pruitt K."/>
            <person name="Sapojnikov V."/>
            <person name="Souvorov A."/>
            <person name="Mackey A.J."/>
            <person name="Waterhouse R.M."/>
            <person name="Wyder S."/>
            <person name="Zdobnov E.M."/>
            <person name="Zdobnov E.M."/>
            <person name="Wyder S."/>
            <person name="Kriventseva E.V."/>
            <person name="Kadowaki T."/>
            <person name="Bork P."/>
            <person name="Aranda M."/>
            <person name="Bao R."/>
            <person name="Beermann A."/>
            <person name="Berns N."/>
            <person name="Bolognesi R."/>
            <person name="Bonneton F."/>
            <person name="Bopp D."/>
            <person name="Brown S.J."/>
            <person name="Bucher G."/>
            <person name="Butts T."/>
            <person name="Chaumot A."/>
            <person name="Denell R.E."/>
            <person name="Ferrier D.E."/>
            <person name="Friedrich M."/>
            <person name="Gordon C.M."/>
            <person name="Jindra M."/>
            <person name="Klingler M."/>
            <person name="Lan Q."/>
            <person name="Lattorff H.M."/>
            <person name="Laudet V."/>
            <person name="von Levetsow C."/>
            <person name="Liu Z."/>
            <person name="Lutz R."/>
            <person name="Lynch J.A."/>
            <person name="da Fonseca R.N."/>
            <person name="Posnien N."/>
            <person name="Reuter R."/>
            <person name="Roth S."/>
            <person name="Savard J."/>
            <person name="Schinko J.B."/>
            <person name="Schmitt C."/>
            <person name="Schoppmeier M."/>
            <person name="Schroder R."/>
            <person name="Shippy T.D."/>
            <person name="Simonnet F."/>
            <person name="Marques-Souza H."/>
            <person name="Tautz D."/>
            <person name="Tomoyasu Y."/>
            <person name="Trauner J."/>
            <person name="Van der Zee M."/>
            <person name="Vervoort M."/>
            <person name="Wittkopp N."/>
            <person name="Wimmer E.A."/>
            <person name="Yang X."/>
            <person name="Jones A.K."/>
            <person name="Sattelle D.B."/>
            <person name="Ebert P.R."/>
            <person name="Nelson D."/>
            <person name="Scott J.G."/>
            <person name="Beeman R.W."/>
            <person name="Muthukrishnan S."/>
            <person name="Kramer K.J."/>
            <person name="Arakane Y."/>
            <person name="Beeman R.W."/>
            <person name="Zhu Q."/>
            <person name="Hogenkamp D."/>
            <person name="Dixit R."/>
            <person name="Oppert B."/>
            <person name="Jiang H."/>
            <person name="Zou Z."/>
            <person name="Marshall J."/>
            <person name="Elpidina E."/>
            <person name="Vinokurov K."/>
            <person name="Oppert C."/>
            <person name="Zou Z."/>
            <person name="Evans J."/>
            <person name="Lu Z."/>
            <person name="Zhao P."/>
            <person name="Sumathipala N."/>
            <person name="Altincicek B."/>
            <person name="Vilcinskas A."/>
            <person name="Williams M."/>
            <person name="Hultmark D."/>
            <person name="Hetru C."/>
            <person name="Jiang H."/>
            <person name="Grimmelikhuijzen C.J."/>
            <person name="Hauser F."/>
            <person name="Cazzamali G."/>
            <person name="Williamson M."/>
            <person name="Park Y."/>
            <person name="Li B."/>
            <person name="Tanaka Y."/>
            <person name="Predel R."/>
            <person name="Neupert S."/>
            <person name="Schachtner J."/>
            <person name="Verleyen P."/>
            <person name="Raible F."/>
            <person name="Bork P."/>
            <person name="Friedrich M."/>
            <person name="Walden K.K."/>
            <person name="Robertson H.M."/>
            <person name="Angeli S."/>
            <person name="Foret S."/>
            <person name="Bucher G."/>
            <person name="Schuetz S."/>
            <person name="Maleszka R."/>
            <person name="Wimmer E.A."/>
            <person name="Beeman R.W."/>
            <person name="Lorenzen M."/>
            <person name="Tomoyasu Y."/>
            <person name="Miller S.C."/>
            <person name="Grossmann D."/>
            <person name="Bucher G."/>
        </authorList>
    </citation>
    <scope>NUCLEOTIDE SEQUENCE [LARGE SCALE GENOMIC DNA]</scope>
    <source>
        <strain evidence="8 9">Georgia GA2</strain>
    </source>
</reference>
<evidence type="ECO:0000259" key="7">
    <source>
        <dbReference type="PROSITE" id="PS50853"/>
    </source>
</evidence>
<feature type="signal peptide" evidence="5">
    <location>
        <begin position="1"/>
        <end position="21"/>
    </location>
</feature>
<dbReference type="GO" id="GO:0044295">
    <property type="term" value="C:axonal growth cone"/>
    <property type="evidence" value="ECO:0000318"/>
    <property type="project" value="GO_Central"/>
</dbReference>
<dbReference type="InterPro" id="IPR036179">
    <property type="entry name" value="Ig-like_dom_sf"/>
</dbReference>
<evidence type="ECO:0000259" key="6">
    <source>
        <dbReference type="PROSITE" id="PS50835"/>
    </source>
</evidence>
<evidence type="ECO:0000256" key="5">
    <source>
        <dbReference type="SAM" id="SignalP"/>
    </source>
</evidence>
<sequence>MALRILQFGIVFAIGYYLGPASPFAGAAGVPDVPLSIDLKDPEDVTVIRGQSATFRCDATSTTPGVQITWLYNESPIKSNDTKRILQEDGSLYFPKVGGGKKTKGLVGEYRCRAMVQNVSMLSNPAKLKIASFGDFDKQPSNLSVPESQPAVLFCKINSVPAAQIKWEQDYKPLPHNTRHIIKKSQWPWFWGYQVGTLSDRPTGLQAKGVPRPKITWLKNGEPLPSAARIKKHPSGLVISHTFTSDSGIYQCFAVNAAGKVWAAAQLIPTFVHTPSPPENVQCRPFDETSICLTWETPHNVSVKAYSIYCYYTAMGREIPGPDFVTNKTQHLASGLNSSTNYTCYIRLYSKVASDQSQQVACKTGVKGRRNLQVIPVNETSVELSWSKVSTDVPCDGTKHLYKVQWKKKGRSLVNSKQTEQFSFVISGLSESVEYEFRVIPSWQKSDNSPWVSFTPKGDTSRKSSANTTDLLIPLPPERLEADKISATSVNLTWIDNNENTRFYSVCATETEKHVTDCAENDLMKSAWNHLLITDLQANCSYDFKVRAHNYRGNYGPFSQSVTIRTRADVPSKVLHLNYEIVNETAVCLHWQAPLHSNGKVTSYLILYTPNANWPLDEWFNKSVPTFDNSKGCWSVPNNDQTFSSLLVGLDSSKQYTVYVRAASEVGLGNPIYPIKITTRNTNALAPETQEDVQYNQILGIIMGVTISLLFIVVCVSLTILVRKRCLKSRAFARARMAASNNYYPAVAQYASEGSSVQVRLENPGSAIHEIEHLVSDDGSNHIPPDTPTHLDTKGTDGFPNGHLNGSAKPYTNGHVPNGIVHITENPRYYMLECNGHSAKKSNPQETYEEDSNSNLKASKFQDLQRIFETSSKSRQCNRGDSKPSSFKDVRPNG</sequence>
<feature type="domain" description="Fibronectin type-III" evidence="7">
    <location>
        <begin position="476"/>
        <end position="569"/>
    </location>
</feature>
<evidence type="ECO:0000313" key="9">
    <source>
        <dbReference type="Proteomes" id="UP000007266"/>
    </source>
</evidence>
<dbReference type="STRING" id="7070.D7EIA2"/>
<evidence type="ECO:0000256" key="2">
    <source>
        <dbReference type="ARBA" id="ARBA00023157"/>
    </source>
</evidence>
<dbReference type="SMART" id="SM00409">
    <property type="entry name" value="IG"/>
    <property type="match status" value="2"/>
</dbReference>
<gene>
    <name evidence="8" type="primary">AUGUSTUS-3.0.2_04237</name>
    <name evidence="8" type="ORF">TcasGA2_TC004237</name>
</gene>
<reference evidence="8 9" key="2">
    <citation type="journal article" date="2010" name="Nucleic Acids Res.">
        <title>BeetleBase in 2010: revisions to provide comprehensive genomic information for Tribolium castaneum.</title>
        <authorList>
            <person name="Kim H.S."/>
            <person name="Murphy T."/>
            <person name="Xia J."/>
            <person name="Caragea D."/>
            <person name="Park Y."/>
            <person name="Beeman R.W."/>
            <person name="Lorenzen M.D."/>
            <person name="Butcher S."/>
            <person name="Manak J.R."/>
            <person name="Brown S.J."/>
        </authorList>
    </citation>
    <scope>NUCLEOTIDE SEQUENCE [LARGE SCALE GENOMIC DNA]</scope>
    <source>
        <strain evidence="8 9">Georgia GA2</strain>
    </source>
</reference>
<dbReference type="PROSITE" id="PS50853">
    <property type="entry name" value="FN3"/>
    <property type="match status" value="4"/>
</dbReference>
<feature type="domain" description="Ig-like" evidence="6">
    <location>
        <begin position="125"/>
        <end position="268"/>
    </location>
</feature>
<dbReference type="CDD" id="cd00063">
    <property type="entry name" value="FN3"/>
    <property type="match status" value="4"/>
</dbReference>
<dbReference type="GO" id="GO:0098609">
    <property type="term" value="P:cell-cell adhesion"/>
    <property type="evidence" value="ECO:0000318"/>
    <property type="project" value="GO_Central"/>
</dbReference>
<organism evidence="8 9">
    <name type="scientific">Tribolium castaneum</name>
    <name type="common">Red flour beetle</name>
    <dbReference type="NCBI Taxonomy" id="7070"/>
    <lineage>
        <taxon>Eukaryota</taxon>
        <taxon>Metazoa</taxon>
        <taxon>Ecdysozoa</taxon>
        <taxon>Arthropoda</taxon>
        <taxon>Hexapoda</taxon>
        <taxon>Insecta</taxon>
        <taxon>Pterygota</taxon>
        <taxon>Neoptera</taxon>
        <taxon>Endopterygota</taxon>
        <taxon>Coleoptera</taxon>
        <taxon>Polyphaga</taxon>
        <taxon>Cucujiformia</taxon>
        <taxon>Tenebrionidae</taxon>
        <taxon>Tenebrionidae incertae sedis</taxon>
        <taxon>Tribolium</taxon>
    </lineage>
</organism>
<dbReference type="GO" id="GO:0005886">
    <property type="term" value="C:plasma membrane"/>
    <property type="evidence" value="ECO:0000318"/>
    <property type="project" value="GO_Central"/>
</dbReference>
<feature type="domain" description="Fibronectin type-III" evidence="7">
    <location>
        <begin position="277"/>
        <end position="367"/>
    </location>
</feature>
<evidence type="ECO:0000313" key="8">
    <source>
        <dbReference type="EMBL" id="EFA11747.2"/>
    </source>
</evidence>